<dbReference type="InterPro" id="IPR003593">
    <property type="entry name" value="AAA+_ATPase"/>
</dbReference>
<evidence type="ECO:0000313" key="3">
    <source>
        <dbReference type="Proteomes" id="UP000824087"/>
    </source>
</evidence>
<organism evidence="2 3">
    <name type="scientific">Candidatus Fimihabitans intestinipullorum</name>
    <dbReference type="NCBI Taxonomy" id="2840820"/>
    <lineage>
        <taxon>Bacteria</taxon>
        <taxon>Bacillati</taxon>
        <taxon>Mycoplasmatota</taxon>
        <taxon>Mycoplasmatota incertae sedis</taxon>
        <taxon>Candidatus Fimihabitans</taxon>
    </lineage>
</organism>
<name>A0A9D1HUW0_9BACT</name>
<dbReference type="Proteomes" id="UP000824087">
    <property type="component" value="Unassembled WGS sequence"/>
</dbReference>
<dbReference type="PANTHER" id="PTHR43581:SF2">
    <property type="entry name" value="EXCINUCLEASE ATPASE SUBUNIT"/>
    <property type="match status" value="1"/>
</dbReference>
<gene>
    <name evidence="2" type="ORF">IAD49_02670</name>
</gene>
<dbReference type="Pfam" id="PF13175">
    <property type="entry name" value="AAA_15"/>
    <property type="match status" value="1"/>
</dbReference>
<evidence type="ECO:0000313" key="2">
    <source>
        <dbReference type="EMBL" id="HIU22467.1"/>
    </source>
</evidence>
<feature type="domain" description="AAA+ ATPase" evidence="1">
    <location>
        <begin position="188"/>
        <end position="407"/>
    </location>
</feature>
<dbReference type="InterPro" id="IPR041685">
    <property type="entry name" value="AAA_GajA/Old/RecF-like"/>
</dbReference>
<evidence type="ECO:0000259" key="1">
    <source>
        <dbReference type="SMART" id="SM00382"/>
    </source>
</evidence>
<dbReference type="Gene3D" id="3.40.50.300">
    <property type="entry name" value="P-loop containing nucleotide triphosphate hydrolases"/>
    <property type="match status" value="1"/>
</dbReference>
<dbReference type="SUPFAM" id="SSF52540">
    <property type="entry name" value="P-loop containing nucleoside triphosphate hydrolases"/>
    <property type="match status" value="1"/>
</dbReference>
<reference evidence="2" key="2">
    <citation type="journal article" date="2021" name="PeerJ">
        <title>Extensive microbial diversity within the chicken gut microbiome revealed by metagenomics and culture.</title>
        <authorList>
            <person name="Gilroy R."/>
            <person name="Ravi A."/>
            <person name="Getino M."/>
            <person name="Pursley I."/>
            <person name="Horton D.L."/>
            <person name="Alikhan N.F."/>
            <person name="Baker D."/>
            <person name="Gharbi K."/>
            <person name="Hall N."/>
            <person name="Watson M."/>
            <person name="Adriaenssens E.M."/>
            <person name="Foster-Nyarko E."/>
            <person name="Jarju S."/>
            <person name="Secka A."/>
            <person name="Antonio M."/>
            <person name="Oren A."/>
            <person name="Chaudhuri R.R."/>
            <person name="La Ragione R."/>
            <person name="Hildebrand F."/>
            <person name="Pallen M.J."/>
        </authorList>
    </citation>
    <scope>NUCLEOTIDE SEQUENCE</scope>
    <source>
        <strain evidence="2">CHK197-8231</strain>
    </source>
</reference>
<protein>
    <submittedName>
        <fullName evidence="2">AAA family ATPase</fullName>
    </submittedName>
</protein>
<dbReference type="SMART" id="SM00382">
    <property type="entry name" value="AAA"/>
    <property type="match status" value="1"/>
</dbReference>
<dbReference type="PANTHER" id="PTHR43581">
    <property type="entry name" value="ATP/GTP PHOSPHATASE"/>
    <property type="match status" value="1"/>
</dbReference>
<dbReference type="InterPro" id="IPR051396">
    <property type="entry name" value="Bact_Antivir_Def_Nuclease"/>
</dbReference>
<proteinExistence type="predicted"/>
<dbReference type="CDD" id="cd00267">
    <property type="entry name" value="ABC_ATPase"/>
    <property type="match status" value="1"/>
</dbReference>
<sequence>MIKIIKCKQWRARKNTIVLHYDNWDDYGYKTTYRINYYDKDGNSVWESSIQIYCTRLDEDGSGGGKVDEYLPSEIAKLDDSFCSLGCDMNFYSGLKKALPKDYLDILNRLNDLAYNEKRWNQFKKYTGVQKSLLRSSSSIKAREEAFAILENNFIKEKNLSFSYRTRIPYSDIIVSLNFLFNKKADLPHRINAIVGKNGTGKTHILNNLAEDLSGFKFEEFDDNAFERGKRPSFDKVISVSYSAFDPFKKLKGQNSLNSYVYCGIQSEKGTLKLNEIQDNFWKSLETIKKRDRYEQWKRIITELFAEENYNITSQIDESRMRDINWSSGQNVLISSMTEVVAKIDKESIILFDEPELHLHPNAIANVMRMFNKILEEFNSYAIIATHSPIILQEIPSNNIIVLERIDNQPFVRRPEIECFGENISLITRDIFDVTSKESYYQAFFLKMKETGKTKEQIEKLFEYNLGLNALIYLETLYKQEK</sequence>
<dbReference type="InterPro" id="IPR027417">
    <property type="entry name" value="P-loop_NTPase"/>
</dbReference>
<accession>A0A9D1HUW0</accession>
<dbReference type="AlphaFoldDB" id="A0A9D1HUW0"/>
<dbReference type="EMBL" id="DVML01000015">
    <property type="protein sequence ID" value="HIU22467.1"/>
    <property type="molecule type" value="Genomic_DNA"/>
</dbReference>
<comment type="caution">
    <text evidence="2">The sequence shown here is derived from an EMBL/GenBank/DDBJ whole genome shotgun (WGS) entry which is preliminary data.</text>
</comment>
<reference evidence="2" key="1">
    <citation type="submission" date="2020-10" db="EMBL/GenBank/DDBJ databases">
        <authorList>
            <person name="Gilroy R."/>
        </authorList>
    </citation>
    <scope>NUCLEOTIDE SEQUENCE</scope>
    <source>
        <strain evidence="2">CHK197-8231</strain>
    </source>
</reference>